<evidence type="ECO:0000313" key="1">
    <source>
        <dbReference type="EMBL" id="KAA1253298.1"/>
    </source>
</evidence>
<protein>
    <submittedName>
        <fullName evidence="1">Uncharacterized protein</fullName>
    </submittedName>
</protein>
<reference evidence="1 2" key="1">
    <citation type="submission" date="2019-09" db="EMBL/GenBank/DDBJ databases">
        <authorList>
            <person name="Kritzky A."/>
            <person name="Schelkanova E.Y."/>
            <person name="Alkhova Z.V."/>
            <person name="Smirnova N.I."/>
        </authorList>
    </citation>
    <scope>NUCLEOTIDE SEQUENCE [LARGE SCALE GENOMIC DNA]</scope>
    <source>
        <strain evidence="1 2">M1526</strain>
    </source>
</reference>
<sequence length="338" mass="38603">MIPENVQQLIDKIDSGVILDSFGEILSFVKQGDFVGMNELQKRFSDDGKLSEDFISNHFQSLRSLLISEKLQSIGMYAPISLEGADLFVRFFNELSVIDPIAGRGFFAKALRKRGVEVLAGDINPYKPVTEVEKSCAKNLVEIHKDKYDLLSLCWPEMSELDYELALQWGVSKPILFYGEIGGCTGSSTFRDHFIQLFSLDSPDDYLDHVKQSMYFGYLMPEDFTPGDFRKSIDVAVYALHTVLKRQSYTIADLYLGDKEFIKDKIQSEVMIKEALAKILTSKRWVPLKDRLEKITPQIRDEVKRIIVLFSKEPNRFNLSESESKAINKLRDVLLKLG</sequence>
<comment type="caution">
    <text evidence="1">The sequence shown here is derived from an EMBL/GenBank/DDBJ whole genome shotgun (WGS) entry which is preliminary data.</text>
</comment>
<evidence type="ECO:0000313" key="2">
    <source>
        <dbReference type="Proteomes" id="UP000323225"/>
    </source>
</evidence>
<accession>A0A5B1BWS5</accession>
<proteinExistence type="predicted"/>
<organism evidence="1 2">
    <name type="scientific">Vibrio cholerae</name>
    <dbReference type="NCBI Taxonomy" id="666"/>
    <lineage>
        <taxon>Bacteria</taxon>
        <taxon>Pseudomonadati</taxon>
        <taxon>Pseudomonadota</taxon>
        <taxon>Gammaproteobacteria</taxon>
        <taxon>Vibrionales</taxon>
        <taxon>Vibrionaceae</taxon>
        <taxon>Vibrio</taxon>
    </lineage>
</organism>
<name>A0A5B1BWS5_VIBCL</name>
<dbReference type="AlphaFoldDB" id="A0A5B1BWS5"/>
<dbReference type="EMBL" id="VUAA01000023">
    <property type="protein sequence ID" value="KAA1253298.1"/>
    <property type="molecule type" value="Genomic_DNA"/>
</dbReference>
<dbReference type="Proteomes" id="UP000323225">
    <property type="component" value="Unassembled WGS sequence"/>
</dbReference>
<gene>
    <name evidence="1" type="ORF">F0M16_18055</name>
</gene>